<evidence type="ECO:0000313" key="1">
    <source>
        <dbReference type="EMBL" id="HAJ0938282.1"/>
    </source>
</evidence>
<protein>
    <submittedName>
        <fullName evidence="1">Aminotransferase class III-fold pyridoxal phosphate-dependent enzyme</fullName>
    </submittedName>
</protein>
<keyword evidence="1" id="KW-0032">Aminotransferase</keyword>
<dbReference type="SUPFAM" id="SSF53383">
    <property type="entry name" value="PLP-dependent transferases"/>
    <property type="match status" value="1"/>
</dbReference>
<dbReference type="Gene3D" id="3.90.1150.10">
    <property type="entry name" value="Aspartate Aminotransferase, domain 1"/>
    <property type="match status" value="1"/>
</dbReference>
<accession>A0A7A6R301</accession>
<sequence>EQGVWIRPFGKLIYLMPPYIILPQQLQRLTAAVNRAVQDETFFCQ</sequence>
<proteinExistence type="predicted"/>
<keyword evidence="1" id="KW-0808">Transferase</keyword>
<dbReference type="InterPro" id="IPR015424">
    <property type="entry name" value="PyrdxlP-dep_Trfase"/>
</dbReference>
<organism evidence="1">
    <name type="scientific">Escherichia coli</name>
    <dbReference type="NCBI Taxonomy" id="562"/>
    <lineage>
        <taxon>Bacteria</taxon>
        <taxon>Pseudomonadati</taxon>
        <taxon>Pseudomonadota</taxon>
        <taxon>Gammaproteobacteria</taxon>
        <taxon>Enterobacterales</taxon>
        <taxon>Enterobacteriaceae</taxon>
        <taxon>Escherichia</taxon>
    </lineage>
</organism>
<dbReference type="GO" id="GO:0008483">
    <property type="term" value="F:transaminase activity"/>
    <property type="evidence" value="ECO:0007669"/>
    <property type="project" value="UniProtKB-KW"/>
</dbReference>
<name>A0A7A6R301_ECOLX</name>
<feature type="non-terminal residue" evidence="1">
    <location>
        <position position="1"/>
    </location>
</feature>
<reference evidence="1" key="1">
    <citation type="journal article" date="2018" name="Genome Biol.">
        <title>SKESA: strategic k-mer extension for scrupulous assemblies.</title>
        <authorList>
            <person name="Souvorov A."/>
            <person name="Agarwala R."/>
            <person name="Lipman D.J."/>
        </authorList>
    </citation>
    <scope>NUCLEOTIDE SEQUENCE</scope>
    <source>
        <strain evidence="1">EC00608</strain>
    </source>
</reference>
<comment type="caution">
    <text evidence="1">The sequence shown here is derived from an EMBL/GenBank/DDBJ whole genome shotgun (WGS) entry which is preliminary data.</text>
</comment>
<dbReference type="InterPro" id="IPR015422">
    <property type="entry name" value="PyrdxlP-dep_Trfase_small"/>
</dbReference>
<reference evidence="1" key="2">
    <citation type="submission" date="2019-09" db="EMBL/GenBank/DDBJ databases">
        <authorList>
            <consortium name="NCBI Pathogen Detection Project"/>
        </authorList>
    </citation>
    <scope>NUCLEOTIDE SEQUENCE</scope>
    <source>
        <strain evidence="1">EC00608</strain>
    </source>
</reference>
<gene>
    <name evidence="1" type="ORF">HL603_23755</name>
</gene>
<dbReference type="AlphaFoldDB" id="A0A7A6R301"/>
<dbReference type="EMBL" id="DABGZQ010000098">
    <property type="protein sequence ID" value="HAJ0938282.1"/>
    <property type="molecule type" value="Genomic_DNA"/>
</dbReference>